<gene>
    <name evidence="10" type="primary">ORF183230</name>
</gene>
<sequence length="77" mass="8653">MGSSRRSKNSPLLGSRSQMGSIWARYSLVIIPKNFSLFTVNLFVGLTGYVQLVRALRYRYSQEQAQKALTATSQVSH</sequence>
<keyword evidence="5 9" id="KW-0999">Mitochondrion inner membrane</keyword>
<dbReference type="GO" id="GO:0005743">
    <property type="term" value="C:mitochondrial inner membrane"/>
    <property type="evidence" value="ECO:0007669"/>
    <property type="project" value="UniProtKB-SubCell"/>
</dbReference>
<evidence type="ECO:0000256" key="1">
    <source>
        <dbReference type="ARBA" id="ARBA00004448"/>
    </source>
</evidence>
<evidence type="ECO:0000256" key="6">
    <source>
        <dbReference type="ARBA" id="ARBA00022989"/>
    </source>
</evidence>
<comment type="caution">
    <text evidence="9">Lacks conserved residue(s) required for the propagation of feature annotation.</text>
</comment>
<evidence type="ECO:0000256" key="8">
    <source>
        <dbReference type="ARBA" id="ARBA00023136"/>
    </source>
</evidence>
<proteinExistence type="inferred from homology"/>
<feature type="transmembrane region" description="Helical" evidence="9">
    <location>
        <begin position="35"/>
        <end position="53"/>
    </location>
</feature>
<dbReference type="EMBL" id="HACG01044625">
    <property type="protein sequence ID" value="CEK91490.1"/>
    <property type="molecule type" value="Transcribed_RNA"/>
</dbReference>
<comment type="subcellular location">
    <subcellularLocation>
        <location evidence="1 9">Mitochondrion inner membrane</location>
        <topology evidence="1 9">Multi-pass membrane protein</topology>
    </subcellularLocation>
</comment>
<organism evidence="10">
    <name type="scientific">Arion vulgaris</name>
    <dbReference type="NCBI Taxonomy" id="1028688"/>
    <lineage>
        <taxon>Eukaryota</taxon>
        <taxon>Metazoa</taxon>
        <taxon>Spiralia</taxon>
        <taxon>Lophotrochozoa</taxon>
        <taxon>Mollusca</taxon>
        <taxon>Gastropoda</taxon>
        <taxon>Heterobranchia</taxon>
        <taxon>Euthyneura</taxon>
        <taxon>Panpulmonata</taxon>
        <taxon>Eupulmonata</taxon>
        <taxon>Stylommatophora</taxon>
        <taxon>Helicina</taxon>
        <taxon>Arionoidea</taxon>
        <taxon>Arionidae</taxon>
        <taxon>Arion</taxon>
    </lineage>
</organism>
<dbReference type="Pfam" id="PF03650">
    <property type="entry name" value="MPC"/>
    <property type="match status" value="1"/>
</dbReference>
<evidence type="ECO:0000256" key="9">
    <source>
        <dbReference type="RuleBase" id="RU363100"/>
    </source>
</evidence>
<evidence type="ECO:0000256" key="7">
    <source>
        <dbReference type="ARBA" id="ARBA00023128"/>
    </source>
</evidence>
<dbReference type="AlphaFoldDB" id="A0A0B7BH87"/>
<evidence type="ECO:0000256" key="4">
    <source>
        <dbReference type="ARBA" id="ARBA00022692"/>
    </source>
</evidence>
<dbReference type="InterPro" id="IPR005336">
    <property type="entry name" value="MPC"/>
</dbReference>
<keyword evidence="7 9" id="KW-0496">Mitochondrion</keyword>
<accession>A0A0B7BH87</accession>
<evidence type="ECO:0000313" key="10">
    <source>
        <dbReference type="EMBL" id="CEK91490.1"/>
    </source>
</evidence>
<keyword evidence="3 9" id="KW-0813">Transport</keyword>
<keyword evidence="4 9" id="KW-0812">Transmembrane</keyword>
<evidence type="ECO:0000256" key="2">
    <source>
        <dbReference type="ARBA" id="ARBA00006416"/>
    </source>
</evidence>
<reference evidence="10" key="1">
    <citation type="submission" date="2014-12" db="EMBL/GenBank/DDBJ databases">
        <title>Insight into the proteome of Arion vulgaris.</title>
        <authorList>
            <person name="Aradska J."/>
            <person name="Bulat T."/>
            <person name="Smidak R."/>
            <person name="Sarate P."/>
            <person name="Gangsoo J."/>
            <person name="Sialana F."/>
            <person name="Bilban M."/>
            <person name="Lubec G."/>
        </authorList>
    </citation>
    <scope>NUCLEOTIDE SEQUENCE</scope>
    <source>
        <tissue evidence="10">Skin</tissue>
    </source>
</reference>
<name>A0A0B7BH87_9EUPU</name>
<evidence type="ECO:0000256" key="3">
    <source>
        <dbReference type="ARBA" id="ARBA00022448"/>
    </source>
</evidence>
<comment type="similarity">
    <text evidence="2 9">Belongs to the mitochondrial pyruvate carrier (MPC) (TC 2.A.105) family.</text>
</comment>
<keyword evidence="6 9" id="KW-1133">Transmembrane helix</keyword>
<keyword evidence="8 9" id="KW-0472">Membrane</keyword>
<evidence type="ECO:0000256" key="5">
    <source>
        <dbReference type="ARBA" id="ARBA00022792"/>
    </source>
</evidence>
<dbReference type="GO" id="GO:0006850">
    <property type="term" value="P:pyruvate import into mitochondria"/>
    <property type="evidence" value="ECO:0007669"/>
    <property type="project" value="InterPro"/>
</dbReference>
<comment type="function">
    <text evidence="9">Mediates the uptake of pyruvate into mitochondria.</text>
</comment>
<protein>
    <recommendedName>
        <fullName evidence="9">Mitochondrial pyruvate carrier</fullName>
    </recommendedName>
</protein>